<dbReference type="InterPro" id="IPR001930">
    <property type="entry name" value="Peptidase_M1"/>
</dbReference>
<organism evidence="17 18">
    <name type="scientific">Winogradskyella psychrotolerans RS-3</name>
    <dbReference type="NCBI Taxonomy" id="641526"/>
    <lineage>
        <taxon>Bacteria</taxon>
        <taxon>Pseudomonadati</taxon>
        <taxon>Bacteroidota</taxon>
        <taxon>Flavobacteriia</taxon>
        <taxon>Flavobacteriales</taxon>
        <taxon>Flavobacteriaceae</taxon>
        <taxon>Winogradskyella</taxon>
    </lineage>
</organism>
<dbReference type="GO" id="GO:0008270">
    <property type="term" value="F:zinc ion binding"/>
    <property type="evidence" value="ECO:0007669"/>
    <property type="project" value="InterPro"/>
</dbReference>
<dbReference type="PATRIC" id="fig|641526.4.peg.2721"/>
<dbReference type="InterPro" id="IPR027268">
    <property type="entry name" value="Peptidase_M4/M1_CTD_sf"/>
</dbReference>
<evidence type="ECO:0000259" key="14">
    <source>
        <dbReference type="Pfam" id="PF01433"/>
    </source>
</evidence>
<dbReference type="Proteomes" id="UP000014962">
    <property type="component" value="Unassembled WGS sequence"/>
</dbReference>
<evidence type="ECO:0000256" key="12">
    <source>
        <dbReference type="ARBA" id="ARBA00023049"/>
    </source>
</evidence>
<keyword evidence="12" id="KW-0482">Metalloprotease</keyword>
<dbReference type="Pfam" id="PF18962">
    <property type="entry name" value="Por_Secre_tail"/>
    <property type="match status" value="1"/>
</dbReference>
<dbReference type="Pfam" id="PF01433">
    <property type="entry name" value="Peptidase_M1"/>
    <property type="match status" value="1"/>
</dbReference>
<dbReference type="InterPro" id="IPR042097">
    <property type="entry name" value="Aminopeptidase_N-like_N_sf"/>
</dbReference>
<dbReference type="SUPFAM" id="SSF55486">
    <property type="entry name" value="Metalloproteases ('zincins'), catalytic domain"/>
    <property type="match status" value="1"/>
</dbReference>
<dbReference type="SUPFAM" id="SSF63737">
    <property type="entry name" value="Leukotriene A4 hydrolase N-terminal domain"/>
    <property type="match status" value="1"/>
</dbReference>
<accession>S7VQJ6</accession>
<evidence type="ECO:0000313" key="18">
    <source>
        <dbReference type="Proteomes" id="UP000014962"/>
    </source>
</evidence>
<dbReference type="CDD" id="cd09603">
    <property type="entry name" value="M1_APN_like"/>
    <property type="match status" value="1"/>
</dbReference>
<dbReference type="GO" id="GO:0070006">
    <property type="term" value="F:metalloaminopeptidase activity"/>
    <property type="evidence" value="ECO:0007669"/>
    <property type="project" value="TreeGrafter"/>
</dbReference>
<keyword evidence="9 13" id="KW-0732">Signal</keyword>
<name>S7VQJ6_9FLAO</name>
<feature type="domain" description="Secretion system C-terminal sorting" evidence="16">
    <location>
        <begin position="577"/>
        <end position="644"/>
    </location>
</feature>
<dbReference type="GO" id="GO:0042277">
    <property type="term" value="F:peptide binding"/>
    <property type="evidence" value="ECO:0007669"/>
    <property type="project" value="TreeGrafter"/>
</dbReference>
<evidence type="ECO:0000256" key="7">
    <source>
        <dbReference type="ARBA" id="ARBA00022670"/>
    </source>
</evidence>
<dbReference type="GO" id="GO:0016285">
    <property type="term" value="F:alanyl aminopeptidase activity"/>
    <property type="evidence" value="ECO:0007669"/>
    <property type="project" value="UniProtKB-EC"/>
</dbReference>
<comment type="catalytic activity">
    <reaction evidence="1">
        <text>Release of an N-terminal amino acid, Xaa-|-Yaa- from a peptide, amide or arylamide. Xaa is preferably Ala, but may be most amino acids including Pro (slow action). When a terminal hydrophobic residue is followed by a prolyl residue, the two may be released as an intact Xaa-Pro dipeptide.</text>
        <dbReference type="EC" id="3.4.11.2"/>
    </reaction>
</comment>
<keyword evidence="8" id="KW-0479">Metal-binding</keyword>
<dbReference type="AlphaFoldDB" id="S7VQJ6"/>
<evidence type="ECO:0000256" key="13">
    <source>
        <dbReference type="SAM" id="SignalP"/>
    </source>
</evidence>
<evidence type="ECO:0000256" key="9">
    <source>
        <dbReference type="ARBA" id="ARBA00022729"/>
    </source>
</evidence>
<feature type="chain" id="PRO_5004545649" description="Aminopeptidase N" evidence="13">
    <location>
        <begin position="19"/>
        <end position="646"/>
    </location>
</feature>
<dbReference type="EMBL" id="ATMR01000126">
    <property type="protein sequence ID" value="EPR72241.1"/>
    <property type="molecule type" value="Genomic_DNA"/>
</dbReference>
<evidence type="ECO:0000256" key="2">
    <source>
        <dbReference type="ARBA" id="ARBA00001947"/>
    </source>
</evidence>
<feature type="signal peptide" evidence="13">
    <location>
        <begin position="1"/>
        <end position="18"/>
    </location>
</feature>
<evidence type="ECO:0000256" key="4">
    <source>
        <dbReference type="ARBA" id="ARBA00012564"/>
    </source>
</evidence>
<dbReference type="GO" id="GO:0043171">
    <property type="term" value="P:peptide catabolic process"/>
    <property type="evidence" value="ECO:0007669"/>
    <property type="project" value="TreeGrafter"/>
</dbReference>
<evidence type="ECO:0000256" key="5">
    <source>
        <dbReference type="ARBA" id="ARBA00015611"/>
    </source>
</evidence>
<evidence type="ECO:0000256" key="8">
    <source>
        <dbReference type="ARBA" id="ARBA00022723"/>
    </source>
</evidence>
<dbReference type="Gene3D" id="1.10.390.10">
    <property type="entry name" value="Neutral Protease Domain 2"/>
    <property type="match status" value="1"/>
</dbReference>
<dbReference type="PANTHER" id="PTHR11533:SF174">
    <property type="entry name" value="PUROMYCIN-SENSITIVE AMINOPEPTIDASE-RELATED"/>
    <property type="match status" value="1"/>
</dbReference>
<keyword evidence="18" id="KW-1185">Reference proteome</keyword>
<evidence type="ECO:0000256" key="6">
    <source>
        <dbReference type="ARBA" id="ARBA00022438"/>
    </source>
</evidence>
<dbReference type="GO" id="GO:0005615">
    <property type="term" value="C:extracellular space"/>
    <property type="evidence" value="ECO:0007669"/>
    <property type="project" value="TreeGrafter"/>
</dbReference>
<dbReference type="GO" id="GO:0005737">
    <property type="term" value="C:cytoplasm"/>
    <property type="evidence" value="ECO:0007669"/>
    <property type="project" value="TreeGrafter"/>
</dbReference>
<dbReference type="PANTHER" id="PTHR11533">
    <property type="entry name" value="PROTEASE M1 ZINC METALLOPROTEASE"/>
    <property type="match status" value="1"/>
</dbReference>
<comment type="similarity">
    <text evidence="3">Belongs to the peptidase M1 family.</text>
</comment>
<dbReference type="Pfam" id="PF17900">
    <property type="entry name" value="Peptidase_M1_N"/>
    <property type="match status" value="1"/>
</dbReference>
<dbReference type="GO" id="GO:0006508">
    <property type="term" value="P:proteolysis"/>
    <property type="evidence" value="ECO:0007669"/>
    <property type="project" value="UniProtKB-KW"/>
</dbReference>
<evidence type="ECO:0000256" key="3">
    <source>
        <dbReference type="ARBA" id="ARBA00010136"/>
    </source>
</evidence>
<dbReference type="InterPro" id="IPR026444">
    <property type="entry name" value="Secre_tail"/>
</dbReference>
<keyword evidence="10" id="KW-0378">Hydrolase</keyword>
<dbReference type="PRINTS" id="PR00756">
    <property type="entry name" value="ALADIPTASE"/>
</dbReference>
<proteinExistence type="inferred from homology"/>
<gene>
    <name evidence="17" type="ORF">ADIWIN_2741</name>
</gene>
<dbReference type="EC" id="3.4.11.2" evidence="4"/>
<dbReference type="RefSeq" id="WP_020895077.1">
    <property type="nucleotide sequence ID" value="NZ_ATMR01000126.1"/>
</dbReference>
<feature type="domain" description="Aminopeptidase N-like N-terminal" evidence="15">
    <location>
        <begin position="55"/>
        <end position="235"/>
    </location>
</feature>
<sequence length="646" mass="72306">MRRFFGCLILAFAMQINAQDYNDTLNAIRSAEANTALRQMMNAQNANTGNYDVKYHRLELNIDPSIATISGDVTTYFEAKEAMTEITFDLSDNMVVSQVLQRGNSLSYIQNSDDELVITLPITQAQGVLDSLTVSYAGNPVSSGFGSFEQTTHGADNDPVIWTLSEPYGAKGWWPCKQDLIDKIENIDVYITTPVLNPLNKTYVAVSNGLEQSQVVVGSEKTTHFKHGHPIPAYLIAVAVTNYEVYSHEVPNNGNPFDIVNYVYPEDLNYAQANTEITVDIMNLFTDLFEEYPFADEKYGHAQFGWGGGMEHTTVSFMGSFNRGLIAHELAHQWFGNKITCGSWKDIWLNEGFATYLSGLVIEDLDGEANFKSWRQQTTASITSQSNGAVYLTDQDTTSVNRIFSSRLTYNKGAMVLHMLRRKLGDTDFYQGLQNYLDTPSLAYDYAKTQDFIAIMESTTGLGLGEFFNDWIYNQGYPSYSVNWNQDDNQLQLMVSQTQSDASVSFFEAGVPIRVLGTLGESLDLVLDNSTNNEQFLEAVNFTVQEVLIDPDYHLISKNNSSSLSISDFDLNHQIIIYPSPAASVIHIVKPEHIEIETIKIYNSLGQLLLEQNWTPQVDISTLASGLLFVQIQTEDGVINKRLIKI</sequence>
<keyword evidence="11" id="KW-0862">Zinc</keyword>
<dbReference type="NCBIfam" id="TIGR04183">
    <property type="entry name" value="Por_Secre_tail"/>
    <property type="match status" value="1"/>
</dbReference>
<comment type="cofactor">
    <cofactor evidence="2">
        <name>Zn(2+)</name>
        <dbReference type="ChEBI" id="CHEBI:29105"/>
    </cofactor>
</comment>
<evidence type="ECO:0000256" key="1">
    <source>
        <dbReference type="ARBA" id="ARBA00000098"/>
    </source>
</evidence>
<dbReference type="InterPro" id="IPR045357">
    <property type="entry name" value="Aminopeptidase_N-like_N"/>
</dbReference>
<dbReference type="InterPro" id="IPR050344">
    <property type="entry name" value="Peptidase_M1_aminopeptidases"/>
</dbReference>
<keyword evidence="7" id="KW-0645">Protease</keyword>
<feature type="domain" description="Peptidase M1 membrane alanine aminopeptidase" evidence="14">
    <location>
        <begin position="324"/>
        <end position="471"/>
    </location>
</feature>
<dbReference type="Gene3D" id="2.60.40.1730">
    <property type="entry name" value="tricorn interacting facor f3 domain"/>
    <property type="match status" value="1"/>
</dbReference>
<protein>
    <recommendedName>
        <fullName evidence="5">Aminopeptidase N</fullName>
        <ecNumber evidence="4">3.4.11.2</ecNumber>
    </recommendedName>
</protein>
<dbReference type="InterPro" id="IPR014782">
    <property type="entry name" value="Peptidase_M1_dom"/>
</dbReference>
<evidence type="ECO:0000313" key="17">
    <source>
        <dbReference type="EMBL" id="EPR72241.1"/>
    </source>
</evidence>
<evidence type="ECO:0000259" key="16">
    <source>
        <dbReference type="Pfam" id="PF18962"/>
    </source>
</evidence>
<evidence type="ECO:0000259" key="15">
    <source>
        <dbReference type="Pfam" id="PF17900"/>
    </source>
</evidence>
<reference evidence="17 18" key="1">
    <citation type="journal article" date="2013" name="Genome Announc.">
        <title>Draft Genome Sequence of Winogradskyella psychrotolerans RS-3T, Isolated from the Marine Transect of Kongsfjorden, Ny-Alesund, Svalbard, Arctic Ocean.</title>
        <authorList>
            <person name="Kumar Pinnaka A."/>
            <person name="Ara S."/>
            <person name="Singh A."/>
            <person name="Shivaji S."/>
        </authorList>
    </citation>
    <scope>NUCLEOTIDE SEQUENCE [LARGE SCALE GENOMIC DNA]</scope>
    <source>
        <strain evidence="17 18">RS-3</strain>
    </source>
</reference>
<dbReference type="OrthoDB" id="100605at2"/>
<keyword evidence="6" id="KW-0031">Aminopeptidase</keyword>
<evidence type="ECO:0000256" key="11">
    <source>
        <dbReference type="ARBA" id="ARBA00022833"/>
    </source>
</evidence>
<comment type="caution">
    <text evidence="17">The sequence shown here is derived from an EMBL/GenBank/DDBJ whole genome shotgun (WGS) entry which is preliminary data.</text>
</comment>
<dbReference type="STRING" id="641526.ADIWIN_2741"/>
<dbReference type="eggNOG" id="COG0308">
    <property type="taxonomic scope" value="Bacteria"/>
</dbReference>
<dbReference type="GO" id="GO:0016020">
    <property type="term" value="C:membrane"/>
    <property type="evidence" value="ECO:0007669"/>
    <property type="project" value="TreeGrafter"/>
</dbReference>
<evidence type="ECO:0000256" key="10">
    <source>
        <dbReference type="ARBA" id="ARBA00022801"/>
    </source>
</evidence>